<keyword evidence="3 6" id="KW-0472">Membrane</keyword>
<gene>
    <name evidence="7" type="primary">si:ch211-132g1.1</name>
</gene>
<proteinExistence type="predicted"/>
<feature type="compositionally biased region" description="Basic residues" evidence="5">
    <location>
        <begin position="264"/>
        <end position="281"/>
    </location>
</feature>
<dbReference type="GeneTree" id="ENSGT00950000183302"/>
<evidence type="ECO:0000256" key="6">
    <source>
        <dbReference type="SAM" id="Phobius"/>
    </source>
</evidence>
<protein>
    <recommendedName>
        <fullName evidence="9">T-cell surface antigen CD2</fullName>
    </recommendedName>
</protein>
<dbReference type="NCBIfam" id="NF041738">
    <property type="entry name" value="GG_III-CTERM"/>
    <property type="match status" value="1"/>
</dbReference>
<feature type="compositionally biased region" description="Pro residues" evidence="5">
    <location>
        <begin position="312"/>
        <end position="324"/>
    </location>
</feature>
<evidence type="ECO:0000256" key="2">
    <source>
        <dbReference type="ARBA" id="ARBA00022729"/>
    </source>
</evidence>
<keyword evidence="2" id="KW-0732">Signal</keyword>
<keyword evidence="8" id="KW-1185">Reference proteome</keyword>
<evidence type="ECO:0000313" key="8">
    <source>
        <dbReference type="Proteomes" id="UP000694568"/>
    </source>
</evidence>
<organism evidence="7 8">
    <name type="scientific">Sander lucioperca</name>
    <name type="common">Pike-perch</name>
    <name type="synonym">Perca lucioperca</name>
    <dbReference type="NCBI Taxonomy" id="283035"/>
    <lineage>
        <taxon>Eukaryota</taxon>
        <taxon>Metazoa</taxon>
        <taxon>Chordata</taxon>
        <taxon>Craniata</taxon>
        <taxon>Vertebrata</taxon>
        <taxon>Euteleostomi</taxon>
        <taxon>Actinopterygii</taxon>
        <taxon>Neopterygii</taxon>
        <taxon>Teleostei</taxon>
        <taxon>Neoteleostei</taxon>
        <taxon>Acanthomorphata</taxon>
        <taxon>Eupercaria</taxon>
        <taxon>Perciformes</taxon>
        <taxon>Percoidei</taxon>
        <taxon>Percidae</taxon>
        <taxon>Luciopercinae</taxon>
        <taxon>Sander</taxon>
    </lineage>
</organism>
<keyword evidence="4" id="KW-0325">Glycoprotein</keyword>
<dbReference type="InterPro" id="IPR015631">
    <property type="entry name" value="CD2/SLAM_rcpt"/>
</dbReference>
<dbReference type="AlphaFoldDB" id="A0A8C9YZM1"/>
<evidence type="ECO:0000256" key="4">
    <source>
        <dbReference type="ARBA" id="ARBA00023180"/>
    </source>
</evidence>
<feature type="compositionally biased region" description="Basic residues" evidence="5">
    <location>
        <begin position="347"/>
        <end position="357"/>
    </location>
</feature>
<evidence type="ECO:0000256" key="3">
    <source>
        <dbReference type="ARBA" id="ARBA00023136"/>
    </source>
</evidence>
<keyword evidence="6" id="KW-0812">Transmembrane</keyword>
<accession>A0A8C9YZM1</accession>
<feature type="transmembrane region" description="Helical" evidence="6">
    <location>
        <begin position="212"/>
        <end position="237"/>
    </location>
</feature>
<dbReference type="InterPro" id="IPR036179">
    <property type="entry name" value="Ig-like_dom_sf"/>
</dbReference>
<comment type="subcellular location">
    <subcellularLocation>
        <location evidence="1">Membrane</location>
    </subcellularLocation>
</comment>
<feature type="region of interest" description="Disordered" evidence="5">
    <location>
        <begin position="260"/>
        <end position="357"/>
    </location>
</feature>
<dbReference type="InterPro" id="IPR009854">
    <property type="entry name" value="Orthoreo_P10"/>
</dbReference>
<evidence type="ECO:0000313" key="7">
    <source>
        <dbReference type="Ensembl" id="ENSSLUP00000029650.1"/>
    </source>
</evidence>
<dbReference type="PANTHER" id="PTHR12080">
    <property type="entry name" value="SIGNALING LYMPHOCYTIC ACTIVATION MOLECULE"/>
    <property type="match status" value="1"/>
</dbReference>
<reference evidence="7" key="1">
    <citation type="submission" date="2025-08" db="UniProtKB">
        <authorList>
            <consortium name="Ensembl"/>
        </authorList>
    </citation>
    <scope>IDENTIFICATION</scope>
</reference>
<dbReference type="SUPFAM" id="SSF48726">
    <property type="entry name" value="Immunoglobulin"/>
    <property type="match status" value="2"/>
</dbReference>
<name>A0A8C9YZM1_SANLU</name>
<dbReference type="Ensembl" id="ENSSLUT00000030594.1">
    <property type="protein sequence ID" value="ENSSLUP00000029650.1"/>
    <property type="gene ID" value="ENSSLUG00000013321.1"/>
</dbReference>
<keyword evidence="6" id="KW-1133">Transmembrane helix</keyword>
<dbReference type="Proteomes" id="UP000694568">
    <property type="component" value="Unplaced"/>
</dbReference>
<dbReference type="PANTHER" id="PTHR12080:SF134">
    <property type="entry name" value="CD48 ANTIGEN"/>
    <property type="match status" value="1"/>
</dbReference>
<reference evidence="7" key="2">
    <citation type="submission" date="2025-09" db="UniProtKB">
        <authorList>
            <consortium name="Ensembl"/>
        </authorList>
    </citation>
    <scope>IDENTIFICATION</scope>
</reference>
<dbReference type="Gene3D" id="2.60.40.10">
    <property type="entry name" value="Immunoglobulins"/>
    <property type="match status" value="2"/>
</dbReference>
<evidence type="ECO:0000256" key="5">
    <source>
        <dbReference type="SAM" id="MobiDB-lite"/>
    </source>
</evidence>
<evidence type="ECO:0008006" key="9">
    <source>
        <dbReference type="Google" id="ProtNLM"/>
    </source>
</evidence>
<dbReference type="InterPro" id="IPR013783">
    <property type="entry name" value="Ig-like_fold"/>
</dbReference>
<dbReference type="GO" id="GO:0016020">
    <property type="term" value="C:membrane"/>
    <property type="evidence" value="ECO:0007669"/>
    <property type="project" value="UniProtKB-SubCell"/>
</dbReference>
<sequence>MGCCWLAVTPHSSAVTDEAGICHYVDSQDRCDYNATKGKDFTVPLSSKLETSHQLQWKHNDNIILNQRQGGTVVVGKKEDISTDGSLILKNLKESDKGIYTPQLFKEDGIQTGNLKSIHLCIFDHVPKPEVTKDCSLPSVTFTCKDLNFAWLQNGNELKEKAKNLKRNAKEVEKDSFQCKVSNPASSETSGPVTQEPCYQEKSIFPETLFGINIWIVIGAGGGLVVVLIIVVIVCCVRTKRKKRMQLKDEGELRLAWTNDQQHQHHQHQHNHPPDPHHHRCQQQPAGHTGPRQHRSKQHREQQQQQQHLRPLDPPSAHPQPSPRRPAQAPRPVDKTDDEQPPPLPQPRKKAAKIPRV</sequence>
<dbReference type="Pfam" id="PF07204">
    <property type="entry name" value="Orthoreo_P10"/>
    <property type="match status" value="1"/>
</dbReference>
<evidence type="ECO:0000256" key="1">
    <source>
        <dbReference type="ARBA" id="ARBA00004370"/>
    </source>
</evidence>